<dbReference type="FunFam" id="3.40.309.10:FF:000009">
    <property type="entry name" value="Aldehyde dehydrogenase A"/>
    <property type="match status" value="1"/>
</dbReference>
<name>A0A7J5TUP5_9BACT</name>
<dbReference type="InterPro" id="IPR016163">
    <property type="entry name" value="Ald_DH_C"/>
</dbReference>
<comment type="caution">
    <text evidence="4">The sequence shown here is derived from an EMBL/GenBank/DDBJ whole genome shotgun (WGS) entry which is preliminary data.</text>
</comment>
<proteinExistence type="inferred from homology"/>
<dbReference type="EMBL" id="WELI01000010">
    <property type="protein sequence ID" value="KAB7727633.1"/>
    <property type="molecule type" value="Genomic_DNA"/>
</dbReference>
<dbReference type="SUPFAM" id="SSF53720">
    <property type="entry name" value="ALDH-like"/>
    <property type="match status" value="1"/>
</dbReference>
<dbReference type="PANTHER" id="PTHR43353">
    <property type="entry name" value="SUCCINATE-SEMIALDEHYDE DEHYDROGENASE, MITOCHONDRIAL"/>
    <property type="match status" value="1"/>
</dbReference>
<sequence>MENFIKGSWSKPNSGRYAEVLNPCTGAVVDTFACSDLTDVAQVMQVAQEAYRDWRKTPVAVRARLQHAAARLMREQADELAQILAQELGRPMVGCQTEISRSADLLDFYAEEGLRLKGEIPLHNLDGEKALIVREPVGVVVAITPFNYPITLLTMKLGAALIAGCAVVSKPSEDTPLSTLRLAELFMQAGYPAGVFNVITGYGHEIGNALIDHPATAKIAFTGGTGTGKRIGALAAMHNKRVTLELGGQSPAIVCADANLAVAVPAIVRHAFANSGQFCYRVNRLYVHESIYDGFLEQMVALTANLRVGHPQSGADMGPMVNAKIYQNSEVQVADALSKGAVLKTGGQRLTGPDYDNGWFFPPTVLANTDHSMKIMTEETFGPVVGVMPFSTVEEAVQRANDSEYGLAGYVFSENLSTGLRVAESLEAGSVWINNIHRSYHDVPFGGYKQSGIGREKGRYGVEAYTELKTIYLNY</sequence>
<evidence type="ECO:0000259" key="3">
    <source>
        <dbReference type="Pfam" id="PF00171"/>
    </source>
</evidence>
<gene>
    <name evidence="4" type="ORF">F5984_21445</name>
</gene>
<dbReference type="PANTHER" id="PTHR43353:SF5">
    <property type="entry name" value="SUCCINATE-SEMIALDEHYDE DEHYDROGENASE, MITOCHONDRIAL"/>
    <property type="match status" value="1"/>
</dbReference>
<dbReference type="Gene3D" id="3.40.309.10">
    <property type="entry name" value="Aldehyde Dehydrogenase, Chain A, domain 2"/>
    <property type="match status" value="1"/>
</dbReference>
<dbReference type="GO" id="GO:0016620">
    <property type="term" value="F:oxidoreductase activity, acting on the aldehyde or oxo group of donors, NAD or NADP as acceptor"/>
    <property type="evidence" value="ECO:0007669"/>
    <property type="project" value="InterPro"/>
</dbReference>
<feature type="domain" description="Aldehyde dehydrogenase" evidence="3">
    <location>
        <begin position="9"/>
        <end position="471"/>
    </location>
</feature>
<dbReference type="FunFam" id="3.40.605.10:FF:000026">
    <property type="entry name" value="Aldehyde dehydrogenase, putative"/>
    <property type="match status" value="1"/>
</dbReference>
<protein>
    <submittedName>
        <fullName evidence="4">Aldehyde dehydrogenase family protein</fullName>
    </submittedName>
</protein>
<dbReference type="Gene3D" id="3.40.605.10">
    <property type="entry name" value="Aldehyde Dehydrogenase, Chain A, domain 1"/>
    <property type="match status" value="1"/>
</dbReference>
<evidence type="ECO:0000313" key="5">
    <source>
        <dbReference type="Proteomes" id="UP000488299"/>
    </source>
</evidence>
<evidence type="ECO:0000256" key="2">
    <source>
        <dbReference type="ARBA" id="ARBA00023002"/>
    </source>
</evidence>
<reference evidence="4 5" key="1">
    <citation type="submission" date="2019-10" db="EMBL/GenBank/DDBJ databases">
        <title>Rudanella paleaurantiibacter sp. nov., isolated from sludge.</title>
        <authorList>
            <person name="Xu S.Q."/>
        </authorList>
    </citation>
    <scope>NUCLEOTIDE SEQUENCE [LARGE SCALE GENOMIC DNA]</scope>
    <source>
        <strain evidence="4 5">HX-22-17</strain>
    </source>
</reference>
<evidence type="ECO:0000313" key="4">
    <source>
        <dbReference type="EMBL" id="KAB7727633.1"/>
    </source>
</evidence>
<dbReference type="RefSeq" id="WP_152126265.1">
    <property type="nucleotide sequence ID" value="NZ_WELI01000010.1"/>
</dbReference>
<dbReference type="InterPro" id="IPR050740">
    <property type="entry name" value="Aldehyde_DH_Superfamily"/>
</dbReference>
<organism evidence="4 5">
    <name type="scientific">Rudanella paleaurantiibacter</name>
    <dbReference type="NCBI Taxonomy" id="2614655"/>
    <lineage>
        <taxon>Bacteria</taxon>
        <taxon>Pseudomonadati</taxon>
        <taxon>Bacteroidota</taxon>
        <taxon>Cytophagia</taxon>
        <taxon>Cytophagales</taxon>
        <taxon>Cytophagaceae</taxon>
        <taxon>Rudanella</taxon>
    </lineage>
</organism>
<accession>A0A7J5TUP5</accession>
<keyword evidence="5" id="KW-1185">Reference proteome</keyword>
<dbReference type="FunFam" id="3.40.605.10:FF:000007">
    <property type="entry name" value="NAD/NADP-dependent betaine aldehyde dehydrogenase"/>
    <property type="match status" value="1"/>
</dbReference>
<dbReference type="InterPro" id="IPR016162">
    <property type="entry name" value="Ald_DH_N"/>
</dbReference>
<dbReference type="Pfam" id="PF00171">
    <property type="entry name" value="Aldedh"/>
    <property type="match status" value="1"/>
</dbReference>
<dbReference type="InterPro" id="IPR015590">
    <property type="entry name" value="Aldehyde_DH_dom"/>
</dbReference>
<comment type="similarity">
    <text evidence="1">Belongs to the aldehyde dehydrogenase family.</text>
</comment>
<dbReference type="AlphaFoldDB" id="A0A7J5TUP5"/>
<dbReference type="Proteomes" id="UP000488299">
    <property type="component" value="Unassembled WGS sequence"/>
</dbReference>
<keyword evidence="2" id="KW-0560">Oxidoreductase</keyword>
<dbReference type="InterPro" id="IPR016161">
    <property type="entry name" value="Ald_DH/histidinol_DH"/>
</dbReference>
<dbReference type="CDD" id="cd07103">
    <property type="entry name" value="ALDH_F5_SSADH_GabD"/>
    <property type="match status" value="1"/>
</dbReference>
<evidence type="ECO:0000256" key="1">
    <source>
        <dbReference type="ARBA" id="ARBA00009986"/>
    </source>
</evidence>